<feature type="signal peptide" evidence="1">
    <location>
        <begin position="1"/>
        <end position="24"/>
    </location>
</feature>
<evidence type="ECO:0000313" key="3">
    <source>
        <dbReference type="Proteomes" id="UP001567538"/>
    </source>
</evidence>
<keyword evidence="3" id="KW-1185">Reference proteome</keyword>
<feature type="chain" id="PRO_5044791401" evidence="1">
    <location>
        <begin position="25"/>
        <end position="142"/>
    </location>
</feature>
<evidence type="ECO:0000256" key="1">
    <source>
        <dbReference type="SAM" id="SignalP"/>
    </source>
</evidence>
<dbReference type="Proteomes" id="UP001567538">
    <property type="component" value="Unassembled WGS sequence"/>
</dbReference>
<comment type="caution">
    <text evidence="2">The sequence shown here is derived from an EMBL/GenBank/DDBJ whole genome shotgun (WGS) entry which is preliminary data.</text>
</comment>
<accession>A0ABD1HGR1</accession>
<name>A0ABD1HGR1_SALDI</name>
<proteinExistence type="predicted"/>
<sequence length="142" mass="14968">MAPSLAKLLFSCLIVFCASPVILSRPLNSRELFHELGFDVALDEFHLKNNKGSSAQHIVPNGPDPLTSSKVSGDASLVGFSRNIDVGSSLRVAPSGPDPHHHRVPPTSYKVSGDASLVGFSRNIDVGSSLRAAPGGPDPLHH</sequence>
<dbReference type="AlphaFoldDB" id="A0ABD1HGR1"/>
<keyword evidence="1" id="KW-0732">Signal</keyword>
<dbReference type="EMBL" id="JBEAFC010000005">
    <property type="protein sequence ID" value="KAL1555645.1"/>
    <property type="molecule type" value="Genomic_DNA"/>
</dbReference>
<reference evidence="2 3" key="1">
    <citation type="submission" date="2024-06" db="EMBL/GenBank/DDBJ databases">
        <title>A chromosome level genome sequence of Diviner's sage (Salvia divinorum).</title>
        <authorList>
            <person name="Ford S.A."/>
            <person name="Ro D.-K."/>
            <person name="Ness R.W."/>
            <person name="Phillips M.A."/>
        </authorList>
    </citation>
    <scope>NUCLEOTIDE SEQUENCE [LARGE SCALE GENOMIC DNA]</scope>
    <source>
        <strain evidence="2">SAF-2024a</strain>
        <tissue evidence="2">Leaf</tissue>
    </source>
</reference>
<evidence type="ECO:0000313" key="2">
    <source>
        <dbReference type="EMBL" id="KAL1555645.1"/>
    </source>
</evidence>
<organism evidence="2 3">
    <name type="scientific">Salvia divinorum</name>
    <name type="common">Maria pastora</name>
    <name type="synonym">Diviner's sage</name>
    <dbReference type="NCBI Taxonomy" id="28513"/>
    <lineage>
        <taxon>Eukaryota</taxon>
        <taxon>Viridiplantae</taxon>
        <taxon>Streptophyta</taxon>
        <taxon>Embryophyta</taxon>
        <taxon>Tracheophyta</taxon>
        <taxon>Spermatophyta</taxon>
        <taxon>Magnoliopsida</taxon>
        <taxon>eudicotyledons</taxon>
        <taxon>Gunneridae</taxon>
        <taxon>Pentapetalae</taxon>
        <taxon>asterids</taxon>
        <taxon>lamiids</taxon>
        <taxon>Lamiales</taxon>
        <taxon>Lamiaceae</taxon>
        <taxon>Nepetoideae</taxon>
        <taxon>Mentheae</taxon>
        <taxon>Salviinae</taxon>
        <taxon>Salvia</taxon>
        <taxon>Salvia subgen. Calosphace</taxon>
    </lineage>
</organism>
<protein>
    <submittedName>
        <fullName evidence="2">Uncharacterized protein</fullName>
    </submittedName>
</protein>
<gene>
    <name evidence="2" type="ORF">AAHA92_11357</name>
</gene>